<dbReference type="InterPro" id="IPR052159">
    <property type="entry name" value="Competence_DNA_uptake"/>
</dbReference>
<dbReference type="PROSITE" id="PS50093">
    <property type="entry name" value="PKD"/>
    <property type="match status" value="1"/>
</dbReference>
<evidence type="ECO:0000256" key="1">
    <source>
        <dbReference type="SAM" id="SignalP"/>
    </source>
</evidence>
<dbReference type="InterPro" id="IPR035986">
    <property type="entry name" value="PKD_dom_sf"/>
</dbReference>
<dbReference type="SUPFAM" id="SSF56281">
    <property type="entry name" value="Metallo-hydrolase/oxidoreductase"/>
    <property type="match status" value="2"/>
</dbReference>
<dbReference type="Proteomes" id="UP000199437">
    <property type="component" value="Unassembled WGS sequence"/>
</dbReference>
<dbReference type="SMART" id="SM00089">
    <property type="entry name" value="PKD"/>
    <property type="match status" value="2"/>
</dbReference>
<dbReference type="CDD" id="cd00146">
    <property type="entry name" value="PKD"/>
    <property type="match status" value="1"/>
</dbReference>
<dbReference type="OrthoDB" id="9761531at2"/>
<feature type="signal peptide" evidence="1">
    <location>
        <begin position="1"/>
        <end position="19"/>
    </location>
</feature>
<accession>A0A1I0QGW2</accession>
<dbReference type="EMBL" id="FOIR01000002">
    <property type="protein sequence ID" value="SEW26355.1"/>
    <property type="molecule type" value="Genomic_DNA"/>
</dbReference>
<organism evidence="3 4">
    <name type="scientific">Roseivirga pacifica</name>
    <dbReference type="NCBI Taxonomy" id="1267423"/>
    <lineage>
        <taxon>Bacteria</taxon>
        <taxon>Pseudomonadati</taxon>
        <taxon>Bacteroidota</taxon>
        <taxon>Cytophagia</taxon>
        <taxon>Cytophagales</taxon>
        <taxon>Roseivirgaceae</taxon>
        <taxon>Roseivirga</taxon>
    </lineage>
</organism>
<dbReference type="PANTHER" id="PTHR30619">
    <property type="entry name" value="DNA INTERNALIZATION/COMPETENCE PROTEIN COMEC/REC2"/>
    <property type="match status" value="1"/>
</dbReference>
<evidence type="ECO:0000313" key="4">
    <source>
        <dbReference type="Proteomes" id="UP000199437"/>
    </source>
</evidence>
<evidence type="ECO:0000259" key="2">
    <source>
        <dbReference type="PROSITE" id="PS50093"/>
    </source>
</evidence>
<proteinExistence type="predicted"/>
<dbReference type="InterPro" id="IPR013783">
    <property type="entry name" value="Ig-like_fold"/>
</dbReference>
<protein>
    <submittedName>
        <fullName evidence="3">PKD domain-containing protein</fullName>
    </submittedName>
</protein>
<dbReference type="AlphaFoldDB" id="A0A1I0QGW2"/>
<gene>
    <name evidence="3" type="ORF">SAMN05216290_2334</name>
</gene>
<dbReference type="SUPFAM" id="SSF49299">
    <property type="entry name" value="PKD domain"/>
    <property type="match status" value="1"/>
</dbReference>
<keyword evidence="1" id="KW-0732">Signal</keyword>
<evidence type="ECO:0000313" key="3">
    <source>
        <dbReference type="EMBL" id="SEW26355.1"/>
    </source>
</evidence>
<keyword evidence="4" id="KW-1185">Reference proteome</keyword>
<name>A0A1I0QGW2_9BACT</name>
<feature type="domain" description="PKD" evidence="2">
    <location>
        <begin position="58"/>
        <end position="111"/>
    </location>
</feature>
<feature type="chain" id="PRO_5011560267" evidence="1">
    <location>
        <begin position="20"/>
        <end position="587"/>
    </location>
</feature>
<dbReference type="RefSeq" id="WP_090258756.1">
    <property type="nucleotide sequence ID" value="NZ_FOIR01000002.1"/>
</dbReference>
<dbReference type="InterPro" id="IPR036866">
    <property type="entry name" value="RibonucZ/Hydroxyglut_hydro"/>
</dbReference>
<dbReference type="GeneID" id="99987036"/>
<dbReference type="Gene3D" id="3.60.15.10">
    <property type="entry name" value="Ribonuclease Z/Hydroxyacylglutathione hydrolase-like"/>
    <property type="match status" value="1"/>
</dbReference>
<dbReference type="InterPro" id="IPR022409">
    <property type="entry name" value="PKD/Chitinase_dom"/>
</dbReference>
<sequence>MKKYSLKIIATLVALATIASCKKDQTNIPPIAEFTVGSEIVKTGELLVLTESSYDVDGNILDWQWEYGDGRTSKEQEPSVAYNKEGVYELALTVVDNHGEAGSTSTSITVENENVAPALAFTITGARVIDGNKYDVGSTLVFEDQSTDEDGEIAKSIWTISENSIESSKIEKTFNLLGEVEVSLTVEDNEGLTSDTSFVLNFSGLELEPWQPGWLDIHHINTGRGDATFLVFPDGTNMLFDAGNKYMPGDSEPDFSVHPNNSKSPGQWIASYITRVTEHYRSPSIDYAVISHFHIDHMGKINDSAPRSQVGPYRLSGITQVGDLLPIEYLIDRGYPDYNFPVDLIKYRDDIKNYVDFLKYQRDNNGLIPLVFKVGANNQFPLLKTPSAYPQFHVQNVYANGEIWTGGNAETRHLNFDPPLVDKNGDWNGNALSIALTVNYGSFSYFTGGDLTGENNFPDYDIESEIAQVLNPVGAMALNHHGYKDATNNNLMRGLSPRVIVQQAHNNAHVNGEVLGRIRAYGKADLFVSNMSDFYESNASVTSNFKSTSGHVLIRVSPSGDEFMVYILNDNSPEFPAIKAFGPYTTN</sequence>
<dbReference type="Gene3D" id="2.60.40.10">
    <property type="entry name" value="Immunoglobulins"/>
    <property type="match status" value="2"/>
</dbReference>
<dbReference type="STRING" id="1267423.SAMN05216290_2334"/>
<dbReference type="PROSITE" id="PS51257">
    <property type="entry name" value="PROKAR_LIPOPROTEIN"/>
    <property type="match status" value="1"/>
</dbReference>
<reference evidence="4" key="1">
    <citation type="submission" date="2016-10" db="EMBL/GenBank/DDBJ databases">
        <authorList>
            <person name="Varghese N."/>
            <person name="Submissions S."/>
        </authorList>
    </citation>
    <scope>NUCLEOTIDE SEQUENCE [LARGE SCALE GENOMIC DNA]</scope>
    <source>
        <strain evidence="4">CGMCC 1.12402</strain>
    </source>
</reference>
<dbReference type="InterPro" id="IPR000601">
    <property type="entry name" value="PKD_dom"/>
</dbReference>
<dbReference type="PANTHER" id="PTHR30619:SF1">
    <property type="entry name" value="RECOMBINATION PROTEIN 2"/>
    <property type="match status" value="1"/>
</dbReference>
<dbReference type="Pfam" id="PF18911">
    <property type="entry name" value="PKD_4"/>
    <property type="match status" value="1"/>
</dbReference>